<name>A0ABR8RX56_9CELL</name>
<keyword evidence="3" id="KW-1185">Reference proteome</keyword>
<proteinExistence type="predicted"/>
<comment type="caution">
    <text evidence="2">The sequence shown here is derived from an EMBL/GenBank/DDBJ whole genome shotgun (WGS) entry which is preliminary data.</text>
</comment>
<gene>
    <name evidence="2" type="ORF">H9652_18425</name>
</gene>
<feature type="region of interest" description="Disordered" evidence="1">
    <location>
        <begin position="1"/>
        <end position="36"/>
    </location>
</feature>
<feature type="compositionally biased region" description="Polar residues" evidence="1">
    <location>
        <begin position="1"/>
        <end position="18"/>
    </location>
</feature>
<dbReference type="Proteomes" id="UP000641803">
    <property type="component" value="Unassembled WGS sequence"/>
</dbReference>
<accession>A0ABR8RX56</accession>
<reference evidence="2 3" key="1">
    <citation type="submission" date="2020-08" db="EMBL/GenBank/DDBJ databases">
        <title>A Genomic Blueprint of the Chicken Gut Microbiome.</title>
        <authorList>
            <person name="Gilroy R."/>
            <person name="Ravi A."/>
            <person name="Getino M."/>
            <person name="Pursley I."/>
            <person name="Horton D.L."/>
            <person name="Alikhan N.-F."/>
            <person name="Baker D."/>
            <person name="Gharbi K."/>
            <person name="Hall N."/>
            <person name="Watson M."/>
            <person name="Adriaenssens E.M."/>
            <person name="Foster-Nyarko E."/>
            <person name="Jarju S."/>
            <person name="Secka A."/>
            <person name="Antonio M."/>
            <person name="Oren A."/>
            <person name="Chaudhuri R."/>
            <person name="La Ragione R.M."/>
            <person name="Hildebrand F."/>
            <person name="Pallen M.J."/>
        </authorList>
    </citation>
    <scope>NUCLEOTIDE SEQUENCE [LARGE SCALE GENOMIC DNA]</scope>
    <source>
        <strain evidence="2 3">Sa4CUA1</strain>
    </source>
</reference>
<evidence type="ECO:0000256" key="1">
    <source>
        <dbReference type="SAM" id="MobiDB-lite"/>
    </source>
</evidence>
<organism evidence="2 3">
    <name type="scientific">Oerskovia rustica</name>
    <dbReference type="NCBI Taxonomy" id="2762237"/>
    <lineage>
        <taxon>Bacteria</taxon>
        <taxon>Bacillati</taxon>
        <taxon>Actinomycetota</taxon>
        <taxon>Actinomycetes</taxon>
        <taxon>Micrococcales</taxon>
        <taxon>Cellulomonadaceae</taxon>
        <taxon>Oerskovia</taxon>
    </lineage>
</organism>
<protein>
    <submittedName>
        <fullName evidence="2">Uncharacterized protein</fullName>
    </submittedName>
</protein>
<dbReference type="RefSeq" id="WP_191798129.1">
    <property type="nucleotide sequence ID" value="NZ_JACSQQ010000050.1"/>
</dbReference>
<evidence type="ECO:0000313" key="3">
    <source>
        <dbReference type="Proteomes" id="UP000641803"/>
    </source>
</evidence>
<dbReference type="EMBL" id="JACSQQ010000050">
    <property type="protein sequence ID" value="MBD7952380.1"/>
    <property type="molecule type" value="Genomic_DNA"/>
</dbReference>
<evidence type="ECO:0000313" key="2">
    <source>
        <dbReference type="EMBL" id="MBD7952380.1"/>
    </source>
</evidence>
<sequence length="120" mass="12795">MSINGTSRELSAGESGNSAVRDIPTPPARPSWATKSEFDEQCNGAWTVEFSTFIGETGLELAEMCEYAQGTGWTVYAALGALMPQIMEIDTPEALRVYAAEIAQCAAILAKHTRPVGDPA</sequence>